<accession>A0A6H5HIE8</accession>
<evidence type="ECO:0000256" key="1">
    <source>
        <dbReference type="ARBA" id="ARBA00004127"/>
    </source>
</evidence>
<feature type="transmembrane region" description="Helical" evidence="13">
    <location>
        <begin position="790"/>
        <end position="816"/>
    </location>
</feature>
<evidence type="ECO:0000256" key="2">
    <source>
        <dbReference type="ARBA" id="ARBA00005585"/>
    </source>
</evidence>
<sequence length="850" mass="95022">MTIRSQYQQAAAIFKRCPSCLYNIALIMCYNTCSPDQAEFTEIIGSALNEDTLPIGSHPTLVLSLASWFIVLASYGIRHIVITTDPVQIWAAPSSQSRIEKDYFDATFGPFYRSEQIFFTPKGLKPIKHQTAEGDLEFGPVFNKEFLLTIFDLQQKIEAIPGYVDVCYAPLSPEKNAQTAKQCTVESIWGYFQNDLAVFNKTSTDSSNYTVNYLNTIHKCLQSSLSPDCLAPYGGNVQAELAVGGFLQFGETEYDKATALVVTYIVTNYLNETALQPALKWESKFVDLLKNWSQTEMPDYMDMAFRSERSIQDELERESETEVYTIVISYILMFVYISLALGSYSSFDRMLFVNSKIMLGLGGVFVVLLSVASAVGIFGYLGTPTSLLIIEVIPFLVLAVGVDNMFILVKTFKENSNYSTDIAECVGHTLRNVGPSIVLTTFSEATCFSIGGWSDMPAVKTFANYATLALLINFMLQMTVFVAFLSLNGKRTAANRLDIFCCVTVKPIAAQKPPSDSWVHLIIKNYVTPTIFKKGVSHGIVVVFIAWFCTSVAVIPHIEPGLEQELSMPEGSYVLKYFQFMKEVFSMGPPVYYVLKNGLNFSREDDQNMICGGLRCDVDSLNTQIYLASKRKHKTYIATGVSSWLDDFNDWASVSGCCKNYPNGTFCPHNSEDPDCTNCPIHLNSDNTRPTTGSFRHYLPYFLKDNPDASCAKGGHAAYNGAIGITVEFCSHILHSFRRSSYESRKLRAQDALATTGSAVFSGITLTKFIGIGVLAFSRTQIFQIFYFRMYLGMVLFGASHGLIFLPVILGFLGTFHQCISSGYSRFFWSSSTELLRLFCVFKPFYFWRC</sequence>
<keyword evidence="11" id="KW-0325">Glycoprotein</keyword>
<evidence type="ECO:0000256" key="13">
    <source>
        <dbReference type="SAM" id="Phobius"/>
    </source>
</evidence>
<dbReference type="AlphaFoldDB" id="A0A6H5HIE8"/>
<evidence type="ECO:0000313" key="16">
    <source>
        <dbReference type="Proteomes" id="UP000479000"/>
    </source>
</evidence>
<feature type="transmembrane region" description="Helical" evidence="13">
    <location>
        <begin position="752"/>
        <end position="778"/>
    </location>
</feature>
<evidence type="ECO:0000256" key="6">
    <source>
        <dbReference type="ARBA" id="ARBA00022989"/>
    </source>
</evidence>
<keyword evidence="16" id="KW-1185">Reference proteome</keyword>
<feature type="transmembrane region" description="Helical" evidence="13">
    <location>
        <begin position="536"/>
        <end position="558"/>
    </location>
</feature>
<dbReference type="InterPro" id="IPR000731">
    <property type="entry name" value="SSD"/>
</dbReference>
<dbReference type="EMBL" id="CADCXU010029960">
    <property type="protein sequence ID" value="CAB0016098.1"/>
    <property type="molecule type" value="Genomic_DNA"/>
</dbReference>
<protein>
    <recommendedName>
        <fullName evidence="14">SSD domain-containing protein</fullName>
    </recommendedName>
</protein>
<comment type="subcellular location">
    <subcellularLocation>
        <location evidence="1">Endomembrane system</location>
        <topology evidence="1">Multi-pass membrane protein</topology>
    </subcellularLocation>
</comment>
<keyword evidence="4 13" id="KW-0812">Transmembrane</keyword>
<keyword evidence="6 13" id="KW-1133">Transmembrane helix</keyword>
<evidence type="ECO:0000313" key="15">
    <source>
        <dbReference type="EMBL" id="CAB0016098.1"/>
    </source>
</evidence>
<keyword evidence="10" id="KW-1015">Disulfide bond</keyword>
<dbReference type="GO" id="GO:0005886">
    <property type="term" value="C:plasma membrane"/>
    <property type="evidence" value="ECO:0007669"/>
    <property type="project" value="TreeGrafter"/>
</dbReference>
<dbReference type="Gene3D" id="1.20.1640.10">
    <property type="entry name" value="Multidrug efflux transporter AcrB transmembrane domain"/>
    <property type="match status" value="2"/>
</dbReference>
<dbReference type="InterPro" id="IPR053958">
    <property type="entry name" value="HMGCR/SNAP/NPC1-like_SSD"/>
</dbReference>
<dbReference type="GO" id="GO:0012505">
    <property type="term" value="C:endomembrane system"/>
    <property type="evidence" value="ECO:0007669"/>
    <property type="project" value="UniProtKB-SubCell"/>
</dbReference>
<feature type="transmembrane region" description="Helical" evidence="13">
    <location>
        <begin position="387"/>
        <end position="409"/>
    </location>
</feature>
<dbReference type="GO" id="GO:0006629">
    <property type="term" value="P:lipid metabolic process"/>
    <property type="evidence" value="ECO:0007669"/>
    <property type="project" value="UniProtKB-KW"/>
</dbReference>
<dbReference type="Proteomes" id="UP000479000">
    <property type="component" value="Unassembled WGS sequence"/>
</dbReference>
<evidence type="ECO:0000256" key="5">
    <source>
        <dbReference type="ARBA" id="ARBA00022729"/>
    </source>
</evidence>
<dbReference type="FunFam" id="1.20.1640.10:FF:000008">
    <property type="entry name" value="NPC intracellular cholesterol transporter 1"/>
    <property type="match status" value="1"/>
</dbReference>
<dbReference type="SUPFAM" id="SSF82866">
    <property type="entry name" value="Multidrug efflux transporter AcrB transmembrane domain"/>
    <property type="match status" value="2"/>
</dbReference>
<evidence type="ECO:0000259" key="14">
    <source>
        <dbReference type="PROSITE" id="PS50156"/>
    </source>
</evidence>
<evidence type="ECO:0000256" key="10">
    <source>
        <dbReference type="ARBA" id="ARBA00023157"/>
    </source>
</evidence>
<feature type="transmembrane region" description="Helical" evidence="13">
    <location>
        <begin position="465"/>
        <end position="487"/>
    </location>
</feature>
<evidence type="ECO:0000256" key="3">
    <source>
        <dbReference type="ARBA" id="ARBA00022448"/>
    </source>
</evidence>
<dbReference type="GO" id="GO:0015918">
    <property type="term" value="P:sterol transport"/>
    <property type="evidence" value="ECO:0007669"/>
    <property type="project" value="TreeGrafter"/>
</dbReference>
<keyword evidence="9 13" id="KW-0472">Membrane</keyword>
<evidence type="ECO:0000256" key="7">
    <source>
        <dbReference type="ARBA" id="ARBA00023055"/>
    </source>
</evidence>
<dbReference type="PANTHER" id="PTHR45727">
    <property type="entry name" value="NPC INTRACELLULAR CHOLESTEROL TRANSPORTER 1"/>
    <property type="match status" value="1"/>
</dbReference>
<keyword evidence="5" id="KW-0732">Signal</keyword>
<dbReference type="Pfam" id="PF12349">
    <property type="entry name" value="Sterol-sensing"/>
    <property type="match status" value="1"/>
</dbReference>
<name>A0A6H5HIE8_9HEMI</name>
<dbReference type="GO" id="GO:0030299">
    <property type="term" value="P:intestinal cholesterol absorption"/>
    <property type="evidence" value="ECO:0007669"/>
    <property type="project" value="TreeGrafter"/>
</dbReference>
<gene>
    <name evidence="15" type="ORF">NTEN_LOCUS20405</name>
</gene>
<comment type="catalytic activity">
    <reaction evidence="12">
        <text>cholesterol(in) = cholesterol(out)</text>
        <dbReference type="Rhea" id="RHEA:39747"/>
        <dbReference type="ChEBI" id="CHEBI:16113"/>
    </reaction>
</comment>
<feature type="transmembrane region" description="Helical" evidence="13">
    <location>
        <begin position="357"/>
        <end position="381"/>
    </location>
</feature>
<evidence type="ECO:0000256" key="8">
    <source>
        <dbReference type="ARBA" id="ARBA00023098"/>
    </source>
</evidence>
<evidence type="ECO:0000256" key="4">
    <source>
        <dbReference type="ARBA" id="ARBA00022692"/>
    </source>
</evidence>
<keyword evidence="7" id="KW-0445">Lipid transport</keyword>
<feature type="domain" description="SSD" evidence="14">
    <location>
        <begin position="322"/>
        <end position="487"/>
    </location>
</feature>
<feature type="transmembrane region" description="Helical" evidence="13">
    <location>
        <begin position="323"/>
        <end position="345"/>
    </location>
</feature>
<organism evidence="15 16">
    <name type="scientific">Nesidiocoris tenuis</name>
    <dbReference type="NCBI Taxonomy" id="355587"/>
    <lineage>
        <taxon>Eukaryota</taxon>
        <taxon>Metazoa</taxon>
        <taxon>Ecdysozoa</taxon>
        <taxon>Arthropoda</taxon>
        <taxon>Hexapoda</taxon>
        <taxon>Insecta</taxon>
        <taxon>Pterygota</taxon>
        <taxon>Neoptera</taxon>
        <taxon>Paraneoptera</taxon>
        <taxon>Hemiptera</taxon>
        <taxon>Heteroptera</taxon>
        <taxon>Panheteroptera</taxon>
        <taxon>Cimicomorpha</taxon>
        <taxon>Miridae</taxon>
        <taxon>Dicyphina</taxon>
        <taxon>Nesidiocoris</taxon>
    </lineage>
</organism>
<keyword evidence="8" id="KW-0443">Lipid metabolism</keyword>
<dbReference type="InterPro" id="IPR053956">
    <property type="entry name" value="NPC1_MLD"/>
</dbReference>
<dbReference type="InterPro" id="IPR032190">
    <property type="entry name" value="NPC1_N"/>
</dbReference>
<dbReference type="OrthoDB" id="6510177at2759"/>
<keyword evidence="3" id="KW-0813">Transport</keyword>
<evidence type="ECO:0000256" key="9">
    <source>
        <dbReference type="ARBA" id="ARBA00023136"/>
    </source>
</evidence>
<dbReference type="Pfam" id="PF22314">
    <property type="entry name" value="NPC1_MLD"/>
    <property type="match status" value="1"/>
</dbReference>
<dbReference type="PROSITE" id="PS50156">
    <property type="entry name" value="SSD"/>
    <property type="match status" value="1"/>
</dbReference>
<dbReference type="GO" id="GO:0015485">
    <property type="term" value="F:cholesterol binding"/>
    <property type="evidence" value="ECO:0007669"/>
    <property type="project" value="TreeGrafter"/>
</dbReference>
<proteinExistence type="inferred from homology"/>
<dbReference type="PANTHER" id="PTHR45727:SF2">
    <property type="entry name" value="NPC INTRACELLULAR CHOLESTEROL TRANSPORTER 1"/>
    <property type="match status" value="1"/>
</dbReference>
<evidence type="ECO:0000256" key="11">
    <source>
        <dbReference type="ARBA" id="ARBA00023180"/>
    </source>
</evidence>
<dbReference type="GO" id="GO:0042632">
    <property type="term" value="P:cholesterol homeostasis"/>
    <property type="evidence" value="ECO:0007669"/>
    <property type="project" value="TreeGrafter"/>
</dbReference>
<dbReference type="Pfam" id="PF16414">
    <property type="entry name" value="NPC1_N"/>
    <property type="match status" value="1"/>
</dbReference>
<reference evidence="15 16" key="1">
    <citation type="submission" date="2020-02" db="EMBL/GenBank/DDBJ databases">
        <authorList>
            <person name="Ferguson B K."/>
        </authorList>
    </citation>
    <scope>NUCLEOTIDE SEQUENCE [LARGE SCALE GENOMIC DNA]</scope>
</reference>
<comment type="similarity">
    <text evidence="2">Belongs to the patched family.</text>
</comment>
<evidence type="ECO:0000256" key="12">
    <source>
        <dbReference type="ARBA" id="ARBA00034049"/>
    </source>
</evidence>